<reference evidence="2 3" key="1">
    <citation type="submission" date="2024-06" db="EMBL/GenBank/DDBJ databases">
        <title>Complete genome of Phlyctema vagabunda strain 19-DSS-EL-015.</title>
        <authorList>
            <person name="Fiorenzani C."/>
        </authorList>
    </citation>
    <scope>NUCLEOTIDE SEQUENCE [LARGE SCALE GENOMIC DNA]</scope>
    <source>
        <strain evidence="2 3">19-DSS-EL-015</strain>
    </source>
</reference>
<organism evidence="2 3">
    <name type="scientific">Phlyctema vagabunda</name>
    <dbReference type="NCBI Taxonomy" id="108571"/>
    <lineage>
        <taxon>Eukaryota</taxon>
        <taxon>Fungi</taxon>
        <taxon>Dikarya</taxon>
        <taxon>Ascomycota</taxon>
        <taxon>Pezizomycotina</taxon>
        <taxon>Leotiomycetes</taxon>
        <taxon>Helotiales</taxon>
        <taxon>Dermateaceae</taxon>
        <taxon>Phlyctema</taxon>
    </lineage>
</organism>
<accession>A0ABR4PQR0</accession>
<name>A0ABR4PQR0_9HELO</name>
<evidence type="ECO:0000313" key="2">
    <source>
        <dbReference type="EMBL" id="KAL3425686.1"/>
    </source>
</evidence>
<evidence type="ECO:0000313" key="3">
    <source>
        <dbReference type="Proteomes" id="UP001629113"/>
    </source>
</evidence>
<protein>
    <submittedName>
        <fullName evidence="2">Uncharacterized protein</fullName>
    </submittedName>
</protein>
<sequence>MSRDLPVGVSGYRHRMPVMYGAQDPPEVSVSSTEEMTSLDGHVSMEVLNREYIRASSHLDLQSLAAKLKDSNSQCILFQTSPEVLAMILELACHVGHVIRPIQIAPRSNKFFLSPRPDHMVLPAALQLALTCKRMYIQVALGDVFYQANHFNLTSRTIWDGITPAITYLAAITPRAVNSITSIECNWPAKSSQAAALFTALAACEGLRSLTLTLEYAKKYLKNPNNEKNPVIHFSQLKEFKLLLHAVRGLKKFEFRVFMESDTGQNPMDITMSPLFIEQLKKPREPNSIPRSKIEDIFASAPLDIVGSGRITNERNPNLVSSRTRSAADRANRITSEGVLAKELIPMFDPVGNLNWYIENIKECRALVDREEAGIAFMLQCVPTASDANSLNRYQVSRTMFVDFEKLDHLDPHVQHEIYLFYKKNPTTLGLQFIIDTWVYMRGFDNAHLTHLEKGIYLLESIVVRNERREKSRERRKAALAAAREARKAAQQAEQN</sequence>
<dbReference type="EMBL" id="JBFCZG010000002">
    <property type="protein sequence ID" value="KAL3425686.1"/>
    <property type="molecule type" value="Genomic_DNA"/>
</dbReference>
<feature type="region of interest" description="Disordered" evidence="1">
    <location>
        <begin position="470"/>
        <end position="496"/>
    </location>
</feature>
<proteinExistence type="predicted"/>
<gene>
    <name evidence="2" type="ORF">PVAG01_02477</name>
</gene>
<feature type="compositionally biased region" description="Low complexity" evidence="1">
    <location>
        <begin position="479"/>
        <end position="496"/>
    </location>
</feature>
<evidence type="ECO:0000256" key="1">
    <source>
        <dbReference type="SAM" id="MobiDB-lite"/>
    </source>
</evidence>
<dbReference type="Proteomes" id="UP001629113">
    <property type="component" value="Unassembled WGS sequence"/>
</dbReference>
<keyword evidence="3" id="KW-1185">Reference proteome</keyword>
<comment type="caution">
    <text evidence="2">The sequence shown here is derived from an EMBL/GenBank/DDBJ whole genome shotgun (WGS) entry which is preliminary data.</text>
</comment>